<dbReference type="NCBIfam" id="TIGR03500">
    <property type="entry name" value="FliO_TIGR"/>
    <property type="match status" value="1"/>
</dbReference>
<evidence type="ECO:0000256" key="1">
    <source>
        <dbReference type="ARBA" id="ARBA00022475"/>
    </source>
</evidence>
<keyword evidence="8" id="KW-0969">Cilium</keyword>
<protein>
    <recommendedName>
        <fullName evidence="7">Flagellar protein</fullName>
    </recommendedName>
</protein>
<evidence type="ECO:0000256" key="5">
    <source>
        <dbReference type="ARBA" id="ARBA00023143"/>
    </source>
</evidence>
<name>A0A4R6X7J9_9GAMM</name>
<comment type="similarity">
    <text evidence="6 7">Belongs to the FliO/MopB family.</text>
</comment>
<dbReference type="GO" id="GO:0005886">
    <property type="term" value="C:plasma membrane"/>
    <property type="evidence" value="ECO:0007669"/>
    <property type="project" value="UniProtKB-SubCell"/>
</dbReference>
<keyword evidence="5 7" id="KW-0975">Bacterial flagellum</keyword>
<dbReference type="PANTHER" id="PTHR38766:SF1">
    <property type="entry name" value="FLAGELLAR PROTEIN FLIO"/>
    <property type="match status" value="1"/>
</dbReference>
<organism evidence="8 9">
    <name type="scientific">Marinomonas communis</name>
    <dbReference type="NCBI Taxonomy" id="28254"/>
    <lineage>
        <taxon>Bacteria</taxon>
        <taxon>Pseudomonadati</taxon>
        <taxon>Pseudomonadota</taxon>
        <taxon>Gammaproteobacteria</taxon>
        <taxon>Oceanospirillales</taxon>
        <taxon>Oceanospirillaceae</taxon>
        <taxon>Marinomonas</taxon>
    </lineage>
</organism>
<evidence type="ECO:0000256" key="2">
    <source>
        <dbReference type="ARBA" id="ARBA00022692"/>
    </source>
</evidence>
<dbReference type="OrthoDB" id="6107727at2"/>
<keyword evidence="9" id="KW-1185">Reference proteome</keyword>
<evidence type="ECO:0000256" key="3">
    <source>
        <dbReference type="ARBA" id="ARBA00022989"/>
    </source>
</evidence>
<feature type="transmembrane region" description="Helical" evidence="7">
    <location>
        <begin position="34"/>
        <end position="55"/>
    </location>
</feature>
<evidence type="ECO:0000256" key="4">
    <source>
        <dbReference type="ARBA" id="ARBA00023136"/>
    </source>
</evidence>
<keyword evidence="1 7" id="KW-1003">Cell membrane</keyword>
<gene>
    <name evidence="8" type="ORF">C8D85_2211</name>
</gene>
<dbReference type="Pfam" id="PF04347">
    <property type="entry name" value="FliO"/>
    <property type="match status" value="1"/>
</dbReference>
<keyword evidence="2 7" id="KW-0812">Transmembrane</keyword>
<evidence type="ECO:0000256" key="6">
    <source>
        <dbReference type="ARBA" id="ARBA00037937"/>
    </source>
</evidence>
<accession>A0A4R6X7J9</accession>
<evidence type="ECO:0000256" key="7">
    <source>
        <dbReference type="RuleBase" id="RU362064"/>
    </source>
</evidence>
<dbReference type="Proteomes" id="UP000295729">
    <property type="component" value="Unassembled WGS sequence"/>
</dbReference>
<sequence>MLQLFLLISGSIISLHSAASPYEGGLQMADASSIWRLFFALAFLIVLIPLVIFGLKRLQGLQHKFSKSEIQVIASQSIGTKERLLLIEVQGKRLLIGATSNSITCLREFDNRGDQFAELMSEQLSDDK</sequence>
<keyword evidence="3 7" id="KW-1133">Transmembrane helix</keyword>
<dbReference type="PANTHER" id="PTHR38766">
    <property type="entry name" value="FLAGELLAR PROTEIN FLIO"/>
    <property type="match status" value="1"/>
</dbReference>
<dbReference type="EMBL" id="SNZA01000003">
    <property type="protein sequence ID" value="TDR13334.1"/>
    <property type="molecule type" value="Genomic_DNA"/>
</dbReference>
<reference evidence="8 9" key="1">
    <citation type="submission" date="2019-03" db="EMBL/GenBank/DDBJ databases">
        <title>Genomic Encyclopedia of Type Strains, Phase IV (KMG-IV): sequencing the most valuable type-strain genomes for metagenomic binning, comparative biology and taxonomic classification.</title>
        <authorList>
            <person name="Goeker M."/>
        </authorList>
    </citation>
    <scope>NUCLEOTIDE SEQUENCE [LARGE SCALE GENOMIC DNA]</scope>
    <source>
        <strain evidence="8 9">DSM 5604</strain>
    </source>
</reference>
<evidence type="ECO:0000313" key="8">
    <source>
        <dbReference type="EMBL" id="TDR13334.1"/>
    </source>
</evidence>
<dbReference type="GO" id="GO:0009425">
    <property type="term" value="C:bacterial-type flagellum basal body"/>
    <property type="evidence" value="ECO:0007669"/>
    <property type="project" value="UniProtKB-SubCell"/>
</dbReference>
<dbReference type="InterPro" id="IPR022781">
    <property type="entry name" value="Flagellar_biosynth_FliO"/>
</dbReference>
<dbReference type="InterPro" id="IPR052205">
    <property type="entry name" value="FliO/MopB"/>
</dbReference>
<comment type="subcellular location">
    <subcellularLocation>
        <location evidence="7">Cell membrane</location>
    </subcellularLocation>
    <subcellularLocation>
        <location evidence="7">Bacterial flagellum basal body</location>
    </subcellularLocation>
</comment>
<keyword evidence="8" id="KW-0282">Flagellum</keyword>
<evidence type="ECO:0000313" key="9">
    <source>
        <dbReference type="Proteomes" id="UP000295729"/>
    </source>
</evidence>
<proteinExistence type="inferred from homology"/>
<dbReference type="AlphaFoldDB" id="A0A4R6X7J9"/>
<keyword evidence="8" id="KW-0966">Cell projection</keyword>
<dbReference type="GO" id="GO:0044781">
    <property type="term" value="P:bacterial-type flagellum organization"/>
    <property type="evidence" value="ECO:0007669"/>
    <property type="project" value="UniProtKB-UniRule"/>
</dbReference>
<comment type="caution">
    <text evidence="8">The sequence shown here is derived from an EMBL/GenBank/DDBJ whole genome shotgun (WGS) entry which is preliminary data.</text>
</comment>
<keyword evidence="4 7" id="KW-0472">Membrane</keyword>
<dbReference type="RefSeq" id="WP_133562602.1">
    <property type="nucleotide sequence ID" value="NZ_SNZA01000003.1"/>
</dbReference>